<dbReference type="PRINTS" id="PR00722">
    <property type="entry name" value="CHYMOTRYPSIN"/>
</dbReference>
<reference evidence="3 4" key="2">
    <citation type="journal article" date="2019" name="G3 (Bethesda)">
        <title>Hybrid Assembly of the Genome of the Entomopathogenic Nematode Steinernema carpocapsae Identifies the X-Chromosome.</title>
        <authorList>
            <person name="Serra L."/>
            <person name="Macchietto M."/>
            <person name="Macias-Munoz A."/>
            <person name="McGill C.J."/>
            <person name="Rodriguez I.M."/>
            <person name="Rodriguez B."/>
            <person name="Murad R."/>
            <person name="Mortazavi A."/>
        </authorList>
    </citation>
    <scope>NUCLEOTIDE SEQUENCE [LARGE SCALE GENOMIC DNA]</scope>
    <source>
        <strain evidence="3 4">ALL</strain>
    </source>
</reference>
<comment type="caution">
    <text evidence="3">The sequence shown here is derived from an EMBL/GenBank/DDBJ whole genome shotgun (WGS) entry which is preliminary data.</text>
</comment>
<dbReference type="Pfam" id="PF00089">
    <property type="entry name" value="Trypsin"/>
    <property type="match status" value="1"/>
</dbReference>
<dbReference type="STRING" id="34508.A0A4U5LUZ9"/>
<evidence type="ECO:0000313" key="4">
    <source>
        <dbReference type="Proteomes" id="UP000298663"/>
    </source>
</evidence>
<dbReference type="EMBL" id="AZBU02000012">
    <property type="protein sequence ID" value="TKR59952.1"/>
    <property type="molecule type" value="Genomic_DNA"/>
</dbReference>
<dbReference type="GO" id="GO:0006508">
    <property type="term" value="P:proteolysis"/>
    <property type="evidence" value="ECO:0007669"/>
    <property type="project" value="InterPro"/>
</dbReference>
<dbReference type="PROSITE" id="PS50240">
    <property type="entry name" value="TRYPSIN_DOM"/>
    <property type="match status" value="1"/>
</dbReference>
<reference evidence="3 4" key="1">
    <citation type="journal article" date="2015" name="Genome Biol.">
        <title>Comparative genomics of Steinernema reveals deeply conserved gene regulatory networks.</title>
        <authorList>
            <person name="Dillman A.R."/>
            <person name="Macchietto M."/>
            <person name="Porter C.F."/>
            <person name="Rogers A."/>
            <person name="Williams B."/>
            <person name="Antoshechkin I."/>
            <person name="Lee M.M."/>
            <person name="Goodwin Z."/>
            <person name="Lu X."/>
            <person name="Lewis E.E."/>
            <person name="Goodrich-Blair H."/>
            <person name="Stock S.P."/>
            <person name="Adams B.J."/>
            <person name="Sternberg P.W."/>
            <person name="Mortazavi A."/>
        </authorList>
    </citation>
    <scope>NUCLEOTIDE SEQUENCE [LARGE SCALE GENOMIC DNA]</scope>
    <source>
        <strain evidence="3 4">ALL</strain>
    </source>
</reference>
<feature type="domain" description="Peptidase S1" evidence="2">
    <location>
        <begin position="67"/>
        <end position="313"/>
    </location>
</feature>
<dbReference type="SMART" id="SM00020">
    <property type="entry name" value="Tryp_SPc"/>
    <property type="match status" value="1"/>
</dbReference>
<keyword evidence="1" id="KW-0732">Signal</keyword>
<dbReference type="PANTHER" id="PTHR24260:SF136">
    <property type="entry name" value="GH08193P-RELATED"/>
    <property type="match status" value="1"/>
</dbReference>
<dbReference type="GO" id="GO:0004252">
    <property type="term" value="F:serine-type endopeptidase activity"/>
    <property type="evidence" value="ECO:0007669"/>
    <property type="project" value="InterPro"/>
</dbReference>
<dbReference type="InterPro" id="IPR018114">
    <property type="entry name" value="TRYPSIN_HIS"/>
</dbReference>
<dbReference type="InterPro" id="IPR043504">
    <property type="entry name" value="Peptidase_S1_PA_chymotrypsin"/>
</dbReference>
<dbReference type="SUPFAM" id="SSF50494">
    <property type="entry name" value="Trypsin-like serine proteases"/>
    <property type="match status" value="1"/>
</dbReference>
<sequence>MTTLRAVVSLLLLLPASLQAALEFLTVARPGDSPTISKITSLGNKRLQETCGYNTRTKDFQQPEFKVSGGKKSQVADFPWAIAIAQRKNQQSYCGGTIVSSKHFISAAHCFFDYSNNAKLPCKGFGQIDNFDSVIHYGGTCTRAGSKCSSANTRTTRLRKVVFARVFHDGGCSRGRDLAIAEIEGEFVLDAKAKPICLPQKHNTSSDLDFYSIFTNYGFGQDQNGARSDSLAYVDFQRYSVALGAPDVVEVTPTDIKGICRGDSGSGFQAQSKTDGRNFLLGVHSIGPPCGKGHVYKSTYIPLYVDVICEKTGICPRGSLE</sequence>
<feature type="chain" id="PRO_5020419729" description="Peptidase S1 domain-containing protein" evidence="1">
    <location>
        <begin position="21"/>
        <end position="321"/>
    </location>
</feature>
<evidence type="ECO:0000259" key="2">
    <source>
        <dbReference type="PROSITE" id="PS50240"/>
    </source>
</evidence>
<dbReference type="PROSITE" id="PS00134">
    <property type="entry name" value="TRYPSIN_HIS"/>
    <property type="match status" value="1"/>
</dbReference>
<dbReference type="InterPro" id="IPR001314">
    <property type="entry name" value="Peptidase_S1A"/>
</dbReference>
<dbReference type="PANTHER" id="PTHR24260">
    <property type="match status" value="1"/>
</dbReference>
<dbReference type="InterPro" id="IPR009003">
    <property type="entry name" value="Peptidase_S1_PA"/>
</dbReference>
<dbReference type="InterPro" id="IPR001254">
    <property type="entry name" value="Trypsin_dom"/>
</dbReference>
<dbReference type="OrthoDB" id="7754674at2759"/>
<name>A0A4U5LUZ9_STECR</name>
<accession>A0A4U5LUZ9</accession>
<dbReference type="AlphaFoldDB" id="A0A4U5LUZ9"/>
<evidence type="ECO:0000256" key="1">
    <source>
        <dbReference type="SAM" id="SignalP"/>
    </source>
</evidence>
<protein>
    <recommendedName>
        <fullName evidence="2">Peptidase S1 domain-containing protein</fullName>
    </recommendedName>
</protein>
<feature type="signal peptide" evidence="1">
    <location>
        <begin position="1"/>
        <end position="20"/>
    </location>
</feature>
<dbReference type="Gene3D" id="2.40.10.10">
    <property type="entry name" value="Trypsin-like serine proteases"/>
    <property type="match status" value="2"/>
</dbReference>
<keyword evidence="4" id="KW-1185">Reference proteome</keyword>
<gene>
    <name evidence="3" type="ORF">L596_029556</name>
</gene>
<proteinExistence type="predicted"/>
<evidence type="ECO:0000313" key="3">
    <source>
        <dbReference type="EMBL" id="TKR59952.1"/>
    </source>
</evidence>
<organism evidence="3 4">
    <name type="scientific">Steinernema carpocapsae</name>
    <name type="common">Entomopathogenic nematode</name>
    <dbReference type="NCBI Taxonomy" id="34508"/>
    <lineage>
        <taxon>Eukaryota</taxon>
        <taxon>Metazoa</taxon>
        <taxon>Ecdysozoa</taxon>
        <taxon>Nematoda</taxon>
        <taxon>Chromadorea</taxon>
        <taxon>Rhabditida</taxon>
        <taxon>Tylenchina</taxon>
        <taxon>Panagrolaimomorpha</taxon>
        <taxon>Strongyloidoidea</taxon>
        <taxon>Steinernematidae</taxon>
        <taxon>Steinernema</taxon>
    </lineage>
</organism>
<dbReference type="Proteomes" id="UP000298663">
    <property type="component" value="Unassembled WGS sequence"/>
</dbReference>
<dbReference type="InterPro" id="IPR051333">
    <property type="entry name" value="CLIP_Serine_Protease"/>
</dbReference>